<evidence type="ECO:0000256" key="3">
    <source>
        <dbReference type="ARBA" id="ARBA00022448"/>
    </source>
</evidence>
<dbReference type="Pfam" id="PF12849">
    <property type="entry name" value="PBP_like_2"/>
    <property type="match status" value="1"/>
</dbReference>
<dbReference type="Gene3D" id="3.40.190.10">
    <property type="entry name" value="Periplasmic binding protein-like II"/>
    <property type="match status" value="1"/>
</dbReference>
<feature type="transmembrane region" description="Helical" evidence="9">
    <location>
        <begin position="36"/>
        <end position="60"/>
    </location>
</feature>
<comment type="subcellular location">
    <subcellularLocation>
        <location evidence="1 9">Cell membrane</location>
        <topology evidence="1 9">Multi-pass membrane protein</topology>
    </subcellularLocation>
</comment>
<proteinExistence type="inferred from homology"/>
<evidence type="ECO:0000256" key="6">
    <source>
        <dbReference type="ARBA" id="ARBA00022692"/>
    </source>
</evidence>
<comment type="function">
    <text evidence="10">Part of the binding-protein-dependent transport system for phosphate; probably responsible for the translocation of the substrate across the membrane.</text>
</comment>
<accession>A0A174J0A9</accession>
<feature type="transmembrane region" description="Helical" evidence="9">
    <location>
        <begin position="395"/>
        <end position="417"/>
    </location>
</feature>
<dbReference type="SUPFAM" id="SSF161098">
    <property type="entry name" value="MetI-like"/>
    <property type="match status" value="1"/>
</dbReference>
<evidence type="ECO:0000256" key="5">
    <source>
        <dbReference type="ARBA" id="ARBA00022592"/>
    </source>
</evidence>
<feature type="domain" description="ABC transmembrane type-1" evidence="11">
    <location>
        <begin position="203"/>
        <end position="414"/>
    </location>
</feature>
<evidence type="ECO:0000256" key="7">
    <source>
        <dbReference type="ARBA" id="ARBA00022989"/>
    </source>
</evidence>
<dbReference type="InterPro" id="IPR024370">
    <property type="entry name" value="PBP_domain"/>
</dbReference>
<dbReference type="InterPro" id="IPR035906">
    <property type="entry name" value="MetI-like_sf"/>
</dbReference>
<keyword evidence="4 10" id="KW-1003">Cell membrane</keyword>
<evidence type="ECO:0000256" key="8">
    <source>
        <dbReference type="ARBA" id="ARBA00023136"/>
    </source>
</evidence>
<dbReference type="Gene3D" id="1.10.3720.10">
    <property type="entry name" value="MetI-like"/>
    <property type="match status" value="1"/>
</dbReference>
<evidence type="ECO:0000256" key="4">
    <source>
        <dbReference type="ARBA" id="ARBA00022475"/>
    </source>
</evidence>
<dbReference type="AlphaFoldDB" id="A0A174J0A9"/>
<dbReference type="GO" id="GO:0005886">
    <property type="term" value="C:plasma membrane"/>
    <property type="evidence" value="ECO:0007669"/>
    <property type="project" value="UniProtKB-SubCell"/>
</dbReference>
<evidence type="ECO:0000313" key="12">
    <source>
        <dbReference type="EMBL" id="SFN62568.1"/>
    </source>
</evidence>
<dbReference type="GO" id="GO:0006817">
    <property type="term" value="P:phosphate ion transport"/>
    <property type="evidence" value="ECO:0007669"/>
    <property type="project" value="UniProtKB-KW"/>
</dbReference>
<dbReference type="Proteomes" id="UP000183766">
    <property type="component" value="Unassembled WGS sequence"/>
</dbReference>
<feature type="transmembrane region" description="Helical" evidence="9">
    <location>
        <begin position="279"/>
        <end position="302"/>
    </location>
</feature>
<comment type="similarity">
    <text evidence="2 10">Belongs to the binding-protein-dependent transport system permease family. CysTW subfamily.</text>
</comment>
<dbReference type="PANTHER" id="PTHR30425:SF1">
    <property type="entry name" value="PHOSPHATE TRANSPORT SYSTEM PERMEASE PROTEIN PSTC"/>
    <property type="match status" value="1"/>
</dbReference>
<dbReference type="CDD" id="cd06261">
    <property type="entry name" value="TM_PBP2"/>
    <property type="match status" value="1"/>
</dbReference>
<evidence type="ECO:0000259" key="11">
    <source>
        <dbReference type="PROSITE" id="PS50928"/>
    </source>
</evidence>
<feature type="transmembrane region" description="Helical" evidence="9">
    <location>
        <begin position="323"/>
        <end position="348"/>
    </location>
</feature>
<organism evidence="12 13">
    <name type="scientific">Bacteroides xylanisolvens</name>
    <dbReference type="NCBI Taxonomy" id="371601"/>
    <lineage>
        <taxon>Bacteria</taxon>
        <taxon>Pseudomonadati</taxon>
        <taxon>Bacteroidota</taxon>
        <taxon>Bacteroidia</taxon>
        <taxon>Bacteroidales</taxon>
        <taxon>Bacteroidaceae</taxon>
        <taxon>Bacteroides</taxon>
    </lineage>
</organism>
<sequence length="426" mass="46665">MIETFPSNVSHTSLIKRCFLCIRNHSRYMKKVFEKIIEGMLTCSGFVTSITILLIVLFLFTEAFGLFNSKVIEEGYVLALNKSNKVSVLSPAQIKNVFDEEITNWKELGGEDLPIRVFRLEDITQYYTEEELGPAYEYAGDKITELVEKTPGIVAFVPQKFIVHPDAVHFIEDNTISVKDVFAGAEWFPTATPAAQFGFLPLITGTLWVSLFAILFALPFGLSVSIYMSEVANPKVRNWLKPIIELLSGIPSVVYGFFGLIVIVPLIQKLFDLPVGESGLAGSIVLAIMALPTIITVTEDAMRNCPRAMREASLALGASQWQTIYKVVIPYSISGITSGVVLGIGRAIGETMAVLMVTGNAAVIPTTILEPLRTIPATIAAELGEAPAGGPHYQALFLLGVVLFFITLIINFSVEYISSKGLKRSK</sequence>
<evidence type="ECO:0000256" key="9">
    <source>
        <dbReference type="RuleBase" id="RU363032"/>
    </source>
</evidence>
<keyword evidence="7 9" id="KW-1133">Transmembrane helix</keyword>
<dbReference type="Pfam" id="PF00528">
    <property type="entry name" value="BPD_transp_1"/>
    <property type="match status" value="1"/>
</dbReference>
<reference evidence="12 13" key="1">
    <citation type="submission" date="2016-10" db="EMBL/GenBank/DDBJ databases">
        <authorList>
            <person name="de Groot N.N."/>
        </authorList>
    </citation>
    <scope>NUCLEOTIDE SEQUENCE [LARGE SCALE GENOMIC DNA]</scope>
    <source>
        <strain evidence="12 13">NLAE-zl-C202</strain>
    </source>
</reference>
<dbReference type="PROSITE" id="PS50928">
    <property type="entry name" value="ABC_TM1"/>
    <property type="match status" value="1"/>
</dbReference>
<dbReference type="InterPro" id="IPR051124">
    <property type="entry name" value="Phosphate_Transport_Permease"/>
</dbReference>
<feature type="transmembrane region" description="Helical" evidence="9">
    <location>
        <begin position="197"/>
        <end position="222"/>
    </location>
</feature>
<dbReference type="InterPro" id="IPR011864">
    <property type="entry name" value="Phosphate_PstC"/>
</dbReference>
<name>A0A174J0A9_9BACE</name>
<dbReference type="NCBIfam" id="TIGR02138">
    <property type="entry name" value="phosphate_pstC"/>
    <property type="match status" value="1"/>
</dbReference>
<gene>
    <name evidence="12" type="ORF">SAMN05216250_14039</name>
</gene>
<evidence type="ECO:0000313" key="13">
    <source>
        <dbReference type="Proteomes" id="UP000183766"/>
    </source>
</evidence>
<keyword evidence="6 9" id="KW-0812">Transmembrane</keyword>
<protein>
    <recommendedName>
        <fullName evidence="10">Phosphate transport system permease protein</fullName>
    </recommendedName>
</protein>
<feature type="transmembrane region" description="Helical" evidence="9">
    <location>
        <begin position="243"/>
        <end position="267"/>
    </location>
</feature>
<dbReference type="GO" id="GO:0005315">
    <property type="term" value="F:phosphate transmembrane transporter activity"/>
    <property type="evidence" value="ECO:0007669"/>
    <property type="project" value="InterPro"/>
</dbReference>
<evidence type="ECO:0000256" key="2">
    <source>
        <dbReference type="ARBA" id="ARBA00007069"/>
    </source>
</evidence>
<dbReference type="EMBL" id="FOUM01000040">
    <property type="protein sequence ID" value="SFN62568.1"/>
    <property type="molecule type" value="Genomic_DNA"/>
</dbReference>
<keyword evidence="5 10" id="KW-0592">Phosphate transport</keyword>
<dbReference type="PANTHER" id="PTHR30425">
    <property type="entry name" value="PHOSPHATE TRANSPORT SYSTEM PERMEASE PROTEIN PST"/>
    <property type="match status" value="1"/>
</dbReference>
<keyword evidence="8 9" id="KW-0472">Membrane</keyword>
<evidence type="ECO:0000256" key="10">
    <source>
        <dbReference type="RuleBase" id="RU363054"/>
    </source>
</evidence>
<keyword evidence="3 9" id="KW-0813">Transport</keyword>
<dbReference type="SUPFAM" id="SSF53850">
    <property type="entry name" value="Periplasmic binding protein-like II"/>
    <property type="match status" value="1"/>
</dbReference>
<evidence type="ECO:0000256" key="1">
    <source>
        <dbReference type="ARBA" id="ARBA00004651"/>
    </source>
</evidence>
<dbReference type="InterPro" id="IPR000515">
    <property type="entry name" value="MetI-like"/>
</dbReference>